<dbReference type="Pfam" id="PF00271">
    <property type="entry name" value="Helicase_C"/>
    <property type="match status" value="1"/>
</dbReference>
<evidence type="ECO:0000313" key="4">
    <source>
        <dbReference type="Proteomes" id="UP000251068"/>
    </source>
</evidence>
<organism evidence="3 4">
    <name type="scientific">Microbacterium phage AnnaSerena</name>
    <dbReference type="NCBI Taxonomy" id="2201432"/>
    <lineage>
        <taxon>Viruses</taxon>
        <taxon>Duplodnaviria</taxon>
        <taxon>Heunggongvirae</taxon>
        <taxon>Uroviricota</taxon>
        <taxon>Caudoviricetes</taxon>
        <taxon>Krampusvirus</taxon>
        <taxon>Krampusvirus krampus</taxon>
    </lineage>
</organism>
<keyword evidence="3" id="KW-0347">Helicase</keyword>
<accession>A0A2Z4Q3F4</accession>
<dbReference type="InterPro" id="IPR014001">
    <property type="entry name" value="Helicase_ATP-bd"/>
</dbReference>
<dbReference type="InterPro" id="IPR049730">
    <property type="entry name" value="SNF2/RAD54-like_C"/>
</dbReference>
<dbReference type="Gene3D" id="3.40.50.10810">
    <property type="entry name" value="Tandem AAA-ATPase domain"/>
    <property type="match status" value="1"/>
</dbReference>
<reference evidence="3 4" key="1">
    <citation type="submission" date="2018-04" db="EMBL/GenBank/DDBJ databases">
        <authorList>
            <person name="Harrington T."/>
            <person name="Washburn E."/>
            <person name="Bricker J."/>
            <person name="McKinney A."/>
            <person name="Betsko A.J."/>
            <person name="Garlena R.A."/>
            <person name="Russell D.A."/>
            <person name="Pope W.A."/>
            <person name="Jacobs-Sera D."/>
            <person name="Hatfull G.F."/>
        </authorList>
    </citation>
    <scope>NUCLEOTIDE SEQUENCE [LARGE SCALE GENOMIC DNA]</scope>
</reference>
<keyword evidence="3" id="KW-0067">ATP-binding</keyword>
<proteinExistence type="predicted"/>
<protein>
    <submittedName>
        <fullName evidence="3">Helicase</fullName>
    </submittedName>
</protein>
<evidence type="ECO:0000313" key="3">
    <source>
        <dbReference type="EMBL" id="AWY04496.1"/>
    </source>
</evidence>
<dbReference type="SUPFAM" id="SSF52540">
    <property type="entry name" value="P-loop containing nucleoside triphosphate hydrolases"/>
    <property type="match status" value="2"/>
</dbReference>
<dbReference type="CDD" id="cd18793">
    <property type="entry name" value="SF2_C_SNF"/>
    <property type="match status" value="1"/>
</dbReference>
<dbReference type="GO" id="GO:0016787">
    <property type="term" value="F:hydrolase activity"/>
    <property type="evidence" value="ECO:0007669"/>
    <property type="project" value="UniProtKB-KW"/>
</dbReference>
<keyword evidence="1" id="KW-0378">Hydrolase</keyword>
<keyword evidence="3" id="KW-0547">Nucleotide-binding</keyword>
<dbReference type="InterPro" id="IPR000330">
    <property type="entry name" value="SNF2_N"/>
</dbReference>
<name>A0A2Z4Q3F4_9CAUD</name>
<feature type="domain" description="Helicase ATP-binding" evidence="2">
    <location>
        <begin position="116"/>
        <end position="330"/>
    </location>
</feature>
<dbReference type="SMART" id="SM00487">
    <property type="entry name" value="DEXDc"/>
    <property type="match status" value="1"/>
</dbReference>
<dbReference type="Proteomes" id="UP000251068">
    <property type="component" value="Segment"/>
</dbReference>
<dbReference type="PANTHER" id="PTHR10799">
    <property type="entry name" value="SNF2/RAD54 HELICASE FAMILY"/>
    <property type="match status" value="1"/>
</dbReference>
<dbReference type="SMART" id="SM00490">
    <property type="entry name" value="HELICc"/>
    <property type="match status" value="1"/>
</dbReference>
<dbReference type="Pfam" id="PF00176">
    <property type="entry name" value="SNF2-rel_dom"/>
    <property type="match status" value="1"/>
</dbReference>
<evidence type="ECO:0000256" key="1">
    <source>
        <dbReference type="ARBA" id="ARBA00022801"/>
    </source>
</evidence>
<dbReference type="InterPro" id="IPR038718">
    <property type="entry name" value="SNF2-like_sf"/>
</dbReference>
<dbReference type="EMBL" id="MH271292">
    <property type="protein sequence ID" value="AWY04496.1"/>
    <property type="molecule type" value="Genomic_DNA"/>
</dbReference>
<dbReference type="InterPro" id="IPR001650">
    <property type="entry name" value="Helicase_C-like"/>
</dbReference>
<dbReference type="GO" id="GO:0004386">
    <property type="term" value="F:helicase activity"/>
    <property type="evidence" value="ECO:0007669"/>
    <property type="project" value="UniProtKB-KW"/>
</dbReference>
<evidence type="ECO:0000259" key="2">
    <source>
        <dbReference type="PROSITE" id="PS51192"/>
    </source>
</evidence>
<gene>
    <name evidence="3" type="primary">40</name>
    <name evidence="3" type="ORF">SEA_ANNASERENA_40</name>
</gene>
<sequence>MKVHLSKNKNRVELRSGWAPDMASRCKSVPGANWSPQKKAWTYPLSMATLRALRREFGDQLAPEEALLAWARTERRREKRTKGYAAHHDAALKRVPDVSPVLAEAMADRTYQRSGAAFSRVAHNYLLADEPGLGKTATSLAGLIEDDAWEGAHLVIAPKTALDPTWGRQIRQWTPDAKVFVMPEGAVNRAKEWAAFLNDESATRFLIINPAMVRRLYGHYCAKCEVWAEDVKAKKTTWPKEHFIERGHPEKGKRTIRSESWPEIIEFPWTSITLDEAHDQLATYSPANVTQTMQGLLDIRKDAKLVALTGTPLHGQEKNLWGALDWFGVNTGGYWAFMESYMETRKGYFGIEVYGLDPEKSSEFHKLVDRYVLRRTRAEARPDLPLGQRVDVTVEMTPKHRKQYKEFEQEGEVAIAGGTLSGQGLLSELTRLRQMAWGRWEKWGDKLTPTTDSAKWEWLLEFLQARGITGKKTKDWLPEKGTAYKYVIASQFTEILDFLQEELGRKGIPALKITGGVTGRARTDAVAKFQSEDKQFRVMLIQTITGGVSIDLDAWCDEMVILDETFIADQQVQLEGRINNRSGRVSPRMWHYVRTNDTMDLKIAESNYGQHDLQHKLLDGRRGIKTALHLIRGDQ</sequence>
<dbReference type="InterPro" id="IPR027417">
    <property type="entry name" value="P-loop_NTPase"/>
</dbReference>
<dbReference type="Gene3D" id="3.40.50.300">
    <property type="entry name" value="P-loop containing nucleotide triphosphate hydrolases"/>
    <property type="match status" value="1"/>
</dbReference>
<dbReference type="PROSITE" id="PS51192">
    <property type="entry name" value="HELICASE_ATP_BIND_1"/>
    <property type="match status" value="1"/>
</dbReference>
<dbReference type="GO" id="GO:0005524">
    <property type="term" value="F:ATP binding"/>
    <property type="evidence" value="ECO:0007669"/>
    <property type="project" value="InterPro"/>
</dbReference>